<sequence>MRFCRCLRGELYRVFHTPTFLLVLLLLSALALVDGILAYREYRQNLENALTTIPMGENGAFQELPFLQTTTLYNSWIGGHPNSVAGLIFIYACPVYASLAYSWTYLSEEQNGYARILVAKVGKRPYYFCKHFAVFFAGALSALLPMLVSLLLVACLIPAYRPSVEMALYYQVGSASLLRDLYFSHPLAATLCNVGEITLFAGLWATVPLAVSYFVKNRFIALFAPYLVLLFLVASAGRALVYRSFLETSIFNYLQLTGTSLTQSPWMLLGQMGALLILPLAATWGKGSFADVL</sequence>
<reference evidence="2" key="2">
    <citation type="submission" date="2021-04" db="EMBL/GenBank/DDBJ databases">
        <authorList>
            <person name="Gilroy R."/>
        </authorList>
    </citation>
    <scope>NUCLEOTIDE SEQUENCE</scope>
    <source>
        <strain evidence="2">CHK185-1770</strain>
    </source>
</reference>
<feature type="transmembrane region" description="Helical" evidence="1">
    <location>
        <begin position="219"/>
        <end position="245"/>
    </location>
</feature>
<protein>
    <submittedName>
        <fullName evidence="2">Uncharacterized protein</fullName>
    </submittedName>
</protein>
<evidence type="ECO:0000256" key="1">
    <source>
        <dbReference type="SAM" id="Phobius"/>
    </source>
</evidence>
<feature type="transmembrane region" description="Helical" evidence="1">
    <location>
        <begin position="84"/>
        <end position="106"/>
    </location>
</feature>
<feature type="transmembrane region" description="Helical" evidence="1">
    <location>
        <begin position="187"/>
        <end position="207"/>
    </location>
</feature>
<feature type="transmembrane region" description="Helical" evidence="1">
    <location>
        <begin position="20"/>
        <end position="39"/>
    </location>
</feature>
<dbReference type="AlphaFoldDB" id="A0A9D2MXX9"/>
<evidence type="ECO:0000313" key="2">
    <source>
        <dbReference type="EMBL" id="HJB98767.1"/>
    </source>
</evidence>
<keyword evidence="1" id="KW-0812">Transmembrane</keyword>
<keyword evidence="1" id="KW-1133">Transmembrane helix</keyword>
<organism evidence="2 3">
    <name type="scientific">Candidatus Acutalibacter pullicola</name>
    <dbReference type="NCBI Taxonomy" id="2838417"/>
    <lineage>
        <taxon>Bacteria</taxon>
        <taxon>Bacillati</taxon>
        <taxon>Bacillota</taxon>
        <taxon>Clostridia</taxon>
        <taxon>Eubacteriales</taxon>
        <taxon>Acutalibacteraceae</taxon>
        <taxon>Acutalibacter</taxon>
    </lineage>
</organism>
<dbReference type="Proteomes" id="UP000826793">
    <property type="component" value="Unassembled WGS sequence"/>
</dbReference>
<dbReference type="EMBL" id="DWXG01000079">
    <property type="protein sequence ID" value="HJB98767.1"/>
    <property type="molecule type" value="Genomic_DNA"/>
</dbReference>
<reference evidence="2" key="1">
    <citation type="journal article" date="2021" name="PeerJ">
        <title>Extensive microbial diversity within the chicken gut microbiome revealed by metagenomics and culture.</title>
        <authorList>
            <person name="Gilroy R."/>
            <person name="Ravi A."/>
            <person name="Getino M."/>
            <person name="Pursley I."/>
            <person name="Horton D.L."/>
            <person name="Alikhan N.F."/>
            <person name="Baker D."/>
            <person name="Gharbi K."/>
            <person name="Hall N."/>
            <person name="Watson M."/>
            <person name="Adriaenssens E.M."/>
            <person name="Foster-Nyarko E."/>
            <person name="Jarju S."/>
            <person name="Secka A."/>
            <person name="Antonio M."/>
            <person name="Oren A."/>
            <person name="Chaudhuri R.R."/>
            <person name="La Ragione R."/>
            <person name="Hildebrand F."/>
            <person name="Pallen M.J."/>
        </authorList>
    </citation>
    <scope>NUCLEOTIDE SEQUENCE</scope>
    <source>
        <strain evidence="2">CHK185-1770</strain>
    </source>
</reference>
<gene>
    <name evidence="2" type="ORF">H9710_09345</name>
</gene>
<accession>A0A9D2MXX9</accession>
<proteinExistence type="predicted"/>
<name>A0A9D2MXX9_9FIRM</name>
<feature type="transmembrane region" description="Helical" evidence="1">
    <location>
        <begin position="127"/>
        <end position="160"/>
    </location>
</feature>
<evidence type="ECO:0000313" key="3">
    <source>
        <dbReference type="Proteomes" id="UP000826793"/>
    </source>
</evidence>
<comment type="caution">
    <text evidence="2">The sequence shown here is derived from an EMBL/GenBank/DDBJ whole genome shotgun (WGS) entry which is preliminary data.</text>
</comment>
<keyword evidence="1" id="KW-0472">Membrane</keyword>
<feature type="transmembrane region" description="Helical" evidence="1">
    <location>
        <begin position="265"/>
        <end position="285"/>
    </location>
</feature>